<evidence type="ECO:0000259" key="11">
    <source>
        <dbReference type="PROSITE" id="PS50262"/>
    </source>
</evidence>
<evidence type="ECO:0000313" key="13">
    <source>
        <dbReference type="Proteomes" id="UP000001593"/>
    </source>
</evidence>
<feature type="transmembrane region" description="Helical" evidence="10">
    <location>
        <begin position="230"/>
        <end position="254"/>
    </location>
</feature>
<dbReference type="CDD" id="cd00637">
    <property type="entry name" value="7tm_classA_rhodopsin-like"/>
    <property type="match status" value="1"/>
</dbReference>
<evidence type="ECO:0000256" key="6">
    <source>
        <dbReference type="ARBA" id="ARBA00023136"/>
    </source>
</evidence>
<protein>
    <recommendedName>
        <fullName evidence="11">G-protein coupled receptors family 1 profile domain-containing protein</fullName>
    </recommendedName>
</protein>
<keyword evidence="3 10" id="KW-0812">Transmembrane</keyword>
<feature type="transmembrane region" description="Helical" evidence="10">
    <location>
        <begin position="266"/>
        <end position="291"/>
    </location>
</feature>
<dbReference type="InterPro" id="IPR000276">
    <property type="entry name" value="GPCR_Rhodpsn"/>
</dbReference>
<feature type="transmembrane region" description="Helical" evidence="10">
    <location>
        <begin position="23"/>
        <end position="50"/>
    </location>
</feature>
<dbReference type="PRINTS" id="PR00237">
    <property type="entry name" value="GPCRRHODOPSN"/>
</dbReference>
<dbReference type="EMBL" id="DS469513">
    <property type="protein sequence ID" value="EDO48593.1"/>
    <property type="molecule type" value="Genomic_DNA"/>
</dbReference>
<dbReference type="InterPro" id="IPR017452">
    <property type="entry name" value="GPCR_Rhodpsn_7TM"/>
</dbReference>
<dbReference type="GO" id="GO:0005886">
    <property type="term" value="C:plasma membrane"/>
    <property type="evidence" value="ECO:0000318"/>
    <property type="project" value="GO_Central"/>
</dbReference>
<keyword evidence="13" id="KW-1185">Reference proteome</keyword>
<evidence type="ECO:0000256" key="10">
    <source>
        <dbReference type="SAM" id="Phobius"/>
    </source>
</evidence>
<dbReference type="Proteomes" id="UP000001593">
    <property type="component" value="Unassembled WGS sequence"/>
</dbReference>
<evidence type="ECO:0000256" key="4">
    <source>
        <dbReference type="ARBA" id="ARBA00022989"/>
    </source>
</evidence>
<accession>A7RIZ4</accession>
<dbReference type="PROSITE" id="PS50262">
    <property type="entry name" value="G_PROTEIN_RECEP_F1_2"/>
    <property type="match status" value="1"/>
</dbReference>
<evidence type="ECO:0000256" key="2">
    <source>
        <dbReference type="ARBA" id="ARBA00022475"/>
    </source>
</evidence>
<name>A7RIZ4_NEMVE</name>
<keyword evidence="2" id="KW-1003">Cell membrane</keyword>
<feature type="transmembrane region" description="Helical" evidence="10">
    <location>
        <begin position="178"/>
        <end position="198"/>
    </location>
</feature>
<dbReference type="AlphaFoldDB" id="A7RIZ4"/>
<keyword evidence="9" id="KW-0807">Transducer</keyword>
<gene>
    <name evidence="12" type="ORF">NEMVEDRAFT_v1g197819</name>
</gene>
<dbReference type="SUPFAM" id="SSF81321">
    <property type="entry name" value="Family A G protein-coupled receptor-like"/>
    <property type="match status" value="1"/>
</dbReference>
<keyword evidence="4 10" id="KW-1133">Transmembrane helix</keyword>
<dbReference type="HOGENOM" id="CLU_009579_14_0_1"/>
<comment type="subcellular location">
    <subcellularLocation>
        <location evidence="1">Cell membrane</location>
        <topology evidence="1">Multi-pass membrane protein</topology>
    </subcellularLocation>
</comment>
<dbReference type="GO" id="GO:0001609">
    <property type="term" value="F:G protein-coupled adenosine receptor activity"/>
    <property type="evidence" value="ECO:0000318"/>
    <property type="project" value="GO_Central"/>
</dbReference>
<evidence type="ECO:0000313" key="12">
    <source>
        <dbReference type="EMBL" id="EDO48593.1"/>
    </source>
</evidence>
<feature type="transmembrane region" description="Helical" evidence="10">
    <location>
        <begin position="144"/>
        <end position="163"/>
    </location>
</feature>
<keyword evidence="7" id="KW-0675">Receptor</keyword>
<dbReference type="GO" id="GO:0007186">
    <property type="term" value="P:G protein-coupled receptor signaling pathway"/>
    <property type="evidence" value="ECO:0000318"/>
    <property type="project" value="GO_Central"/>
</dbReference>
<keyword evidence="8" id="KW-0325">Glycoprotein</keyword>
<reference evidence="12 13" key="1">
    <citation type="journal article" date="2007" name="Science">
        <title>Sea anemone genome reveals ancestral eumetazoan gene repertoire and genomic organization.</title>
        <authorList>
            <person name="Putnam N.H."/>
            <person name="Srivastava M."/>
            <person name="Hellsten U."/>
            <person name="Dirks B."/>
            <person name="Chapman J."/>
            <person name="Salamov A."/>
            <person name="Terry A."/>
            <person name="Shapiro H."/>
            <person name="Lindquist E."/>
            <person name="Kapitonov V.V."/>
            <person name="Jurka J."/>
            <person name="Genikhovich G."/>
            <person name="Grigoriev I.V."/>
            <person name="Lucas S.M."/>
            <person name="Steele R.E."/>
            <person name="Finnerty J.R."/>
            <person name="Technau U."/>
            <person name="Martindale M.Q."/>
            <person name="Rokhsar D.S."/>
        </authorList>
    </citation>
    <scope>NUCLEOTIDE SEQUENCE [LARGE SCALE GENOMIC DNA]</scope>
    <source>
        <strain evidence="13">CH2 X CH6</strain>
    </source>
</reference>
<dbReference type="InParanoid" id="A7RIZ4"/>
<dbReference type="PANTHER" id="PTHR24246:SF27">
    <property type="entry name" value="ADENOSINE RECEPTOR, ISOFORM A"/>
    <property type="match status" value="1"/>
</dbReference>
<evidence type="ECO:0000256" key="7">
    <source>
        <dbReference type="ARBA" id="ARBA00023170"/>
    </source>
</evidence>
<sequence length="339" mass="38622">MPEEEKQLDVTLRSVPVDFKNTVFLAAAVILFIVGFLAVLTNGCLLLTIAKDPLRCFRNKTAVLVGCLSITDFITGAVTSVYVGVFHVRLILRSPPFMVKGVILTKLVSQFTVWSSMYIITVFSCERLIAIALPFFYRSNVSTVKMFSVCTLIWVGCFFGNFLEVSGLREATYNTIELYVFFVAPLVVVFFAYCGIYYKLVRQRKITQSLTNSTEEQRIQQRHNRRERQLTITSFCILVGFVLSYCPWYAFYWVGTTCPSCLATRWYLACYHLSIPFLYMNSVFNPLLYMWRIPVYCRSIKAVFRGVPVDALAGSTNSAHSGNNITSQIRANPKVRPRQ</sequence>
<feature type="transmembrane region" description="Helical" evidence="10">
    <location>
        <begin position="111"/>
        <end position="137"/>
    </location>
</feature>
<evidence type="ECO:0000256" key="1">
    <source>
        <dbReference type="ARBA" id="ARBA00004651"/>
    </source>
</evidence>
<evidence type="ECO:0000256" key="3">
    <source>
        <dbReference type="ARBA" id="ARBA00022692"/>
    </source>
</evidence>
<keyword evidence="6 10" id="KW-0472">Membrane</keyword>
<evidence type="ECO:0000256" key="9">
    <source>
        <dbReference type="ARBA" id="ARBA00023224"/>
    </source>
</evidence>
<feature type="transmembrane region" description="Helical" evidence="10">
    <location>
        <begin position="62"/>
        <end position="91"/>
    </location>
</feature>
<evidence type="ECO:0000256" key="5">
    <source>
        <dbReference type="ARBA" id="ARBA00023040"/>
    </source>
</evidence>
<dbReference type="OMA" id="FREYEMN"/>
<feature type="domain" description="G-protein coupled receptors family 1 profile" evidence="11">
    <location>
        <begin position="41"/>
        <end position="289"/>
    </location>
</feature>
<evidence type="ECO:0000256" key="8">
    <source>
        <dbReference type="ARBA" id="ARBA00023180"/>
    </source>
</evidence>
<dbReference type="PhylomeDB" id="A7RIZ4"/>
<keyword evidence="5" id="KW-0297">G-protein coupled receptor</keyword>
<dbReference type="Pfam" id="PF00001">
    <property type="entry name" value="7tm_1"/>
    <property type="match status" value="1"/>
</dbReference>
<proteinExistence type="predicted"/>
<dbReference type="Gene3D" id="1.20.1070.10">
    <property type="entry name" value="Rhodopsin 7-helix transmembrane proteins"/>
    <property type="match status" value="1"/>
</dbReference>
<dbReference type="PANTHER" id="PTHR24246">
    <property type="entry name" value="OLFACTORY RECEPTOR AND ADENOSINE RECEPTOR"/>
    <property type="match status" value="1"/>
</dbReference>
<organism evidence="12 13">
    <name type="scientific">Nematostella vectensis</name>
    <name type="common">Starlet sea anemone</name>
    <dbReference type="NCBI Taxonomy" id="45351"/>
    <lineage>
        <taxon>Eukaryota</taxon>
        <taxon>Metazoa</taxon>
        <taxon>Cnidaria</taxon>
        <taxon>Anthozoa</taxon>
        <taxon>Hexacorallia</taxon>
        <taxon>Actiniaria</taxon>
        <taxon>Edwardsiidae</taxon>
        <taxon>Nematostella</taxon>
    </lineage>
</organism>